<dbReference type="Pfam" id="PF00211">
    <property type="entry name" value="Guanylate_cyc"/>
    <property type="match status" value="1"/>
</dbReference>
<dbReference type="PANTHER" id="PTHR43081:SF1">
    <property type="entry name" value="ADENYLATE CYCLASE, TERMINAL-DIFFERENTIATION SPECIFIC"/>
    <property type="match status" value="1"/>
</dbReference>
<dbReference type="SMART" id="SM00044">
    <property type="entry name" value="CYCc"/>
    <property type="match status" value="1"/>
</dbReference>
<evidence type="ECO:0000256" key="18">
    <source>
        <dbReference type="ARBA" id="ARBA00032597"/>
    </source>
</evidence>
<evidence type="ECO:0000256" key="10">
    <source>
        <dbReference type="ARBA" id="ARBA00022840"/>
    </source>
</evidence>
<feature type="region of interest" description="Disordered" evidence="20">
    <location>
        <begin position="1125"/>
        <end position="1157"/>
    </location>
</feature>
<dbReference type="GO" id="GO:0035556">
    <property type="term" value="P:intracellular signal transduction"/>
    <property type="evidence" value="ECO:0007669"/>
    <property type="project" value="InterPro"/>
</dbReference>
<keyword evidence="14 21" id="KW-0472">Membrane</keyword>
<evidence type="ECO:0000256" key="3">
    <source>
        <dbReference type="ARBA" id="ARBA00002708"/>
    </source>
</evidence>
<comment type="subcellular location">
    <subcellularLocation>
        <location evidence="4">Membrane</location>
        <topology evidence="4">Multi-pass membrane protein</topology>
    </subcellularLocation>
</comment>
<name>S9U2J1_9TRYP</name>
<dbReference type="GO" id="GO:0016020">
    <property type="term" value="C:membrane"/>
    <property type="evidence" value="ECO:0007669"/>
    <property type="project" value="UniProtKB-SubCell"/>
</dbReference>
<dbReference type="GO" id="GO:0004016">
    <property type="term" value="F:adenylate cyclase activity"/>
    <property type="evidence" value="ECO:0007669"/>
    <property type="project" value="UniProtKB-EC"/>
</dbReference>
<keyword evidence="24" id="KW-1185">Reference proteome</keyword>
<keyword evidence="17" id="KW-0456">Lyase</keyword>
<sequence length="1157" mass="125582">MQKYIRDGQSAIYTDSTIIDTDPILGEMMISGWVAGKVMLKIFENYYAAVSAAKFQEIIYEPNTVYTIAGDLLVGGFSGTCATNIQSIPDVLCECNQGGRAVFLKSIYSIGATDANAESEGVNSTSLTFMPRSDYNLAFTRYRCYLNDFYTIPKPLSLIVFNFVDNSKSRLALSAAVLYTVLTLFTDAQDAVTSKQAYELLSANTTSFSYQCNMLSSTADSVVDRLIEEEEAHFTSVIVGPVPNDDFPDETFVLAPIFEKLHFTTTTRNMVYLMPTFEQQMYAACSFFVTAVASDLIHAGHEQPNVVMKGIPKAQRATVSQLLEASAYTFGVTLYVINFLEAEDSVVDYLFTSGGSLVMGCNETDSAALYPFIAAHDDAIVIMMYEDFATHYETLVTSFLGATELQMYRMCAITNLPIWTHTTAAYYERYPIVQSFHESYGATAGVPMGDDAISVLTRALLCTPRAMEAWVTGRFVKELASLTSGSATGENLMSALYTTSTFAIDGMSFGPYYDGLTNATGSTSSSARTYGAQNLAVLSILALFTNSVSYTFDTVTPSMVYKDRVSPVRGLTKSQIAGIVVGTLTGVVLIVATVVVIVHYFFGTSRDNRTAPKDPTRPVTLLFTDIQSSTALWAACPQEMPDAVSAHHSIIRGLIVKHKCYEVKTIGDAFMIASGSAYAAVRLAYDLQIAFLKYDWDSASLNRCYDAFEHTKAQDDPTYHAPVYASEEERQALWNGLRVRIGIHTGLADIREDETTHGFDYYGDTSNLAARTEAIGNGGQVLLTDAAWYALSETERASLTVKDLGLQALRGVPHPVNMFQLECVPGRQFADLRTELEVVLPDEMLAPEENNANSSANASLSDMNNSSAANAARASVGTAGSNSIAHFAVASVLVSCFSAYPPARRVKELQPLLDRWNVTAVPRGRDVTADDYCRALIHRLAAKIGSVVDMRESVNVSGCAESSISHLWHARQAADGRHSAGHTPELRLSRSAAATPELIFERLAEHDTLNSPDAASTFTMPMKSVSVEAASVEERPLPARRQGTLMPEAAEMGEEASVPRGASRCGRSGRGRAPCAAASYGGSDSLSADSAATMATAAPSVQRVCATKREPSDYFELPRPLLERGSDVDWVGPEDSEASTLRSHHGSVSVGMRSPYR</sequence>
<evidence type="ECO:0000256" key="14">
    <source>
        <dbReference type="ARBA" id="ARBA00023136"/>
    </source>
</evidence>
<accession>S9U2J1</accession>
<keyword evidence="13" id="KW-0115">cAMP biosynthesis</keyword>
<evidence type="ECO:0000256" key="16">
    <source>
        <dbReference type="ARBA" id="ARBA00023180"/>
    </source>
</evidence>
<comment type="caution">
    <text evidence="23">The sequence shown here is derived from an EMBL/GenBank/DDBJ whole genome shotgun (WGS) entry which is preliminary data.</text>
</comment>
<evidence type="ECO:0000256" key="4">
    <source>
        <dbReference type="ARBA" id="ARBA00004141"/>
    </source>
</evidence>
<dbReference type="InterPro" id="IPR029787">
    <property type="entry name" value="Nucleotide_cyclase"/>
</dbReference>
<dbReference type="FunFam" id="3.30.70.1230:FF:000022">
    <property type="entry name" value="Receptor-type adenylate cyclase GRESAG 4, putative"/>
    <property type="match status" value="1"/>
</dbReference>
<dbReference type="CDD" id="cd07556">
    <property type="entry name" value="Nucleotidyl_cyc_III"/>
    <property type="match status" value="1"/>
</dbReference>
<evidence type="ECO:0000256" key="11">
    <source>
        <dbReference type="ARBA" id="ARBA00022842"/>
    </source>
</evidence>
<evidence type="ECO:0000256" key="15">
    <source>
        <dbReference type="ARBA" id="ARBA00023170"/>
    </source>
</evidence>
<dbReference type="Proteomes" id="UP000015354">
    <property type="component" value="Unassembled WGS sequence"/>
</dbReference>
<evidence type="ECO:0000256" key="8">
    <source>
        <dbReference type="ARBA" id="ARBA00022723"/>
    </source>
</evidence>
<gene>
    <name evidence="23" type="ORF">STCU_06892</name>
</gene>
<evidence type="ECO:0000313" key="24">
    <source>
        <dbReference type="Proteomes" id="UP000015354"/>
    </source>
</evidence>
<evidence type="ECO:0000256" key="13">
    <source>
        <dbReference type="ARBA" id="ARBA00022998"/>
    </source>
</evidence>
<comment type="catalytic activity">
    <reaction evidence="1">
        <text>ATP = 3',5'-cyclic AMP + diphosphate</text>
        <dbReference type="Rhea" id="RHEA:15389"/>
        <dbReference type="ChEBI" id="CHEBI:30616"/>
        <dbReference type="ChEBI" id="CHEBI:33019"/>
        <dbReference type="ChEBI" id="CHEBI:58165"/>
        <dbReference type="EC" id="4.6.1.1"/>
    </reaction>
</comment>
<dbReference type="PANTHER" id="PTHR43081">
    <property type="entry name" value="ADENYLATE CYCLASE, TERMINAL-DIFFERENTIATION SPECIFIC-RELATED"/>
    <property type="match status" value="1"/>
</dbReference>
<evidence type="ECO:0000256" key="1">
    <source>
        <dbReference type="ARBA" id="ARBA00001593"/>
    </source>
</evidence>
<dbReference type="EMBL" id="ATMH01006892">
    <property type="protein sequence ID" value="EPY25002.1"/>
    <property type="molecule type" value="Genomic_DNA"/>
</dbReference>
<feature type="transmembrane region" description="Helical" evidence="21">
    <location>
        <begin position="576"/>
        <end position="602"/>
    </location>
</feature>
<dbReference type="GO" id="GO:0046872">
    <property type="term" value="F:metal ion binding"/>
    <property type="evidence" value="ECO:0007669"/>
    <property type="project" value="UniProtKB-KW"/>
</dbReference>
<evidence type="ECO:0000256" key="20">
    <source>
        <dbReference type="SAM" id="MobiDB-lite"/>
    </source>
</evidence>
<comment type="cofactor">
    <cofactor evidence="2">
        <name>Mg(2+)</name>
        <dbReference type="ChEBI" id="CHEBI:18420"/>
    </cofactor>
</comment>
<evidence type="ECO:0000256" key="12">
    <source>
        <dbReference type="ARBA" id="ARBA00022989"/>
    </source>
</evidence>
<keyword evidence="12 21" id="KW-1133">Transmembrane helix</keyword>
<keyword evidence="16" id="KW-0325">Glycoprotein</keyword>
<comment type="similarity">
    <text evidence="5">Belongs to the adenylyl cyclase class-3 family.</text>
</comment>
<evidence type="ECO:0000259" key="22">
    <source>
        <dbReference type="PROSITE" id="PS50125"/>
    </source>
</evidence>
<dbReference type="InterPro" id="IPR050697">
    <property type="entry name" value="Adenylyl/Guanylyl_Cyclase_3/4"/>
</dbReference>
<organism evidence="23 24">
    <name type="scientific">Strigomonas culicis</name>
    <dbReference type="NCBI Taxonomy" id="28005"/>
    <lineage>
        <taxon>Eukaryota</taxon>
        <taxon>Discoba</taxon>
        <taxon>Euglenozoa</taxon>
        <taxon>Kinetoplastea</taxon>
        <taxon>Metakinetoplastina</taxon>
        <taxon>Trypanosomatida</taxon>
        <taxon>Trypanosomatidae</taxon>
        <taxon>Strigomonadinae</taxon>
        <taxon>Strigomonas</taxon>
    </lineage>
</organism>
<dbReference type="GO" id="GO:0005524">
    <property type="term" value="F:ATP binding"/>
    <property type="evidence" value="ECO:0007669"/>
    <property type="project" value="UniProtKB-KW"/>
</dbReference>
<dbReference type="AlphaFoldDB" id="S9U2J1"/>
<keyword evidence="8" id="KW-0479">Metal-binding</keyword>
<keyword evidence="7 21" id="KW-0812">Transmembrane</keyword>
<dbReference type="InterPro" id="IPR001054">
    <property type="entry name" value="A/G_cyclase"/>
</dbReference>
<feature type="domain" description="Guanylate cyclase" evidence="22">
    <location>
        <begin position="620"/>
        <end position="773"/>
    </location>
</feature>
<feature type="region of interest" description="Disordered" evidence="20">
    <location>
        <begin position="1029"/>
        <end position="1069"/>
    </location>
</feature>
<dbReference type="SUPFAM" id="SSF55073">
    <property type="entry name" value="Nucleotide cyclase"/>
    <property type="match status" value="1"/>
</dbReference>
<dbReference type="GO" id="GO:0006171">
    <property type="term" value="P:cAMP biosynthetic process"/>
    <property type="evidence" value="ECO:0007669"/>
    <property type="project" value="UniProtKB-KW"/>
</dbReference>
<dbReference type="OrthoDB" id="542522at2759"/>
<evidence type="ECO:0000256" key="7">
    <source>
        <dbReference type="ARBA" id="ARBA00022692"/>
    </source>
</evidence>
<evidence type="ECO:0000256" key="2">
    <source>
        <dbReference type="ARBA" id="ARBA00001946"/>
    </source>
</evidence>
<keyword evidence="10" id="KW-0067">ATP-binding</keyword>
<dbReference type="EC" id="4.6.1.1" evidence="6"/>
<protein>
    <recommendedName>
        <fullName evidence="6">adenylate cyclase</fullName>
        <ecNumber evidence="6">4.6.1.1</ecNumber>
    </recommendedName>
    <alternativeName>
        <fullName evidence="18">ATP pyrophosphate-lyase</fullName>
    </alternativeName>
    <alternativeName>
        <fullName evidence="19">Adenylyl cyclase</fullName>
    </alternativeName>
</protein>
<feature type="transmembrane region" description="Helical" evidence="21">
    <location>
        <begin position="535"/>
        <end position="555"/>
    </location>
</feature>
<dbReference type="Gene3D" id="3.30.70.1230">
    <property type="entry name" value="Nucleotide cyclase"/>
    <property type="match status" value="1"/>
</dbReference>
<dbReference type="PROSITE" id="PS50125">
    <property type="entry name" value="GUANYLATE_CYCLASE_2"/>
    <property type="match status" value="1"/>
</dbReference>
<evidence type="ECO:0000256" key="21">
    <source>
        <dbReference type="SAM" id="Phobius"/>
    </source>
</evidence>
<proteinExistence type="inferred from homology"/>
<evidence type="ECO:0000256" key="6">
    <source>
        <dbReference type="ARBA" id="ARBA00012201"/>
    </source>
</evidence>
<evidence type="ECO:0000256" key="5">
    <source>
        <dbReference type="ARBA" id="ARBA00005381"/>
    </source>
</evidence>
<dbReference type="InterPro" id="IPR057398">
    <property type="entry name" value="GRESAG4.1/3_peripasmic_2"/>
</dbReference>
<evidence type="ECO:0000256" key="9">
    <source>
        <dbReference type="ARBA" id="ARBA00022741"/>
    </source>
</evidence>
<keyword evidence="15 23" id="KW-0675">Receptor</keyword>
<reference evidence="23 24" key="1">
    <citation type="journal article" date="2013" name="PLoS ONE">
        <title>Predicting the Proteins of Angomonas deanei, Strigomonas culicis and Their Respective Endosymbionts Reveals New Aspects of the Trypanosomatidae Family.</title>
        <authorList>
            <person name="Motta M.C."/>
            <person name="Martins A.C."/>
            <person name="de Souza S.S."/>
            <person name="Catta-Preta C.M."/>
            <person name="Silva R."/>
            <person name="Klein C.C."/>
            <person name="de Almeida L.G."/>
            <person name="de Lima Cunha O."/>
            <person name="Ciapina L.P."/>
            <person name="Brocchi M."/>
            <person name="Colabardini A.C."/>
            <person name="de Araujo Lima B."/>
            <person name="Machado C.R."/>
            <person name="de Almeida Soares C.M."/>
            <person name="Probst C.M."/>
            <person name="de Menezes C.B."/>
            <person name="Thompson C.E."/>
            <person name="Bartholomeu D.C."/>
            <person name="Gradia D.F."/>
            <person name="Pavoni D.P."/>
            <person name="Grisard E.C."/>
            <person name="Fantinatti-Garboggini F."/>
            <person name="Marchini F.K."/>
            <person name="Rodrigues-Luiz G.F."/>
            <person name="Wagner G."/>
            <person name="Goldman G.H."/>
            <person name="Fietto J.L."/>
            <person name="Elias M.C."/>
            <person name="Goldman M.H."/>
            <person name="Sagot M.F."/>
            <person name="Pereira M."/>
            <person name="Stoco P.H."/>
            <person name="de Mendonca-Neto R.P."/>
            <person name="Teixeira S.M."/>
            <person name="Maciel T.E."/>
            <person name="de Oliveira Mendes T.A."/>
            <person name="Urmenyi T.P."/>
            <person name="de Souza W."/>
            <person name="Schenkman S."/>
            <person name="de Vasconcelos A.T."/>
        </authorList>
    </citation>
    <scope>NUCLEOTIDE SEQUENCE [LARGE SCALE GENOMIC DNA]</scope>
</reference>
<keyword evidence="11" id="KW-0460">Magnesium</keyword>
<feature type="compositionally biased region" description="Low complexity" evidence="20">
    <location>
        <begin position="1059"/>
        <end position="1069"/>
    </location>
</feature>
<evidence type="ECO:0000256" key="19">
    <source>
        <dbReference type="ARBA" id="ARBA00032637"/>
    </source>
</evidence>
<keyword evidence="9" id="KW-0547">Nucleotide-binding</keyword>
<evidence type="ECO:0000313" key="23">
    <source>
        <dbReference type="EMBL" id="EPY25002.1"/>
    </source>
</evidence>
<evidence type="ECO:0000256" key="17">
    <source>
        <dbReference type="ARBA" id="ARBA00023239"/>
    </source>
</evidence>
<dbReference type="Pfam" id="PF25493">
    <property type="entry name" value="Peripla_BP_A-cyclase"/>
    <property type="match status" value="1"/>
</dbReference>
<comment type="function">
    <text evidence="3">Could act as a receptor for an unknown ligand.</text>
</comment>